<dbReference type="CDD" id="cd08563">
    <property type="entry name" value="GDPD_TtGDE_like"/>
    <property type="match status" value="1"/>
</dbReference>
<dbReference type="PANTHER" id="PTHR46211">
    <property type="entry name" value="GLYCEROPHOSPHORYL DIESTER PHOSPHODIESTERASE"/>
    <property type="match status" value="1"/>
</dbReference>
<dbReference type="EMBL" id="FWXH01000021">
    <property type="protein sequence ID" value="SMC28032.1"/>
    <property type="molecule type" value="Genomic_DNA"/>
</dbReference>
<dbReference type="InterPro" id="IPR017946">
    <property type="entry name" value="PLC-like_Pdiesterase_TIM-brl"/>
</dbReference>
<gene>
    <name evidence="2" type="ORF">SAMN02745134_03384</name>
</gene>
<evidence type="ECO:0000313" key="2">
    <source>
        <dbReference type="EMBL" id="SMC28032.1"/>
    </source>
</evidence>
<dbReference type="AlphaFoldDB" id="A0A1W1XW02"/>
<accession>A0A1W1XW02</accession>
<dbReference type="RefSeq" id="WP_084117394.1">
    <property type="nucleotide sequence ID" value="NZ_FWXH01000021.1"/>
</dbReference>
<evidence type="ECO:0000313" key="3">
    <source>
        <dbReference type="Proteomes" id="UP000192468"/>
    </source>
</evidence>
<proteinExistence type="predicted"/>
<protein>
    <submittedName>
        <fullName evidence="2">Glycerophosphoryl diester phosphodiesterase</fullName>
    </submittedName>
</protein>
<dbReference type="Pfam" id="PF03009">
    <property type="entry name" value="GDPD"/>
    <property type="match status" value="1"/>
</dbReference>
<dbReference type="GO" id="GO:0006629">
    <property type="term" value="P:lipid metabolic process"/>
    <property type="evidence" value="ECO:0007669"/>
    <property type="project" value="InterPro"/>
</dbReference>
<organism evidence="2 3">
    <name type="scientific">Clostridium acidisoli DSM 12555</name>
    <dbReference type="NCBI Taxonomy" id="1121291"/>
    <lineage>
        <taxon>Bacteria</taxon>
        <taxon>Bacillati</taxon>
        <taxon>Bacillota</taxon>
        <taxon>Clostridia</taxon>
        <taxon>Eubacteriales</taxon>
        <taxon>Clostridiaceae</taxon>
        <taxon>Clostridium</taxon>
    </lineage>
</organism>
<dbReference type="STRING" id="1121291.SAMN02745134_03384"/>
<dbReference type="PROSITE" id="PS51704">
    <property type="entry name" value="GP_PDE"/>
    <property type="match status" value="1"/>
</dbReference>
<name>A0A1W1XW02_9CLOT</name>
<dbReference type="Proteomes" id="UP000192468">
    <property type="component" value="Unassembled WGS sequence"/>
</dbReference>
<dbReference type="PANTHER" id="PTHR46211:SF1">
    <property type="entry name" value="GLYCEROPHOSPHODIESTER PHOSPHODIESTERASE, CYTOPLASMIC"/>
    <property type="match status" value="1"/>
</dbReference>
<feature type="domain" description="GP-PDE" evidence="1">
    <location>
        <begin position="4"/>
        <end position="241"/>
    </location>
</feature>
<dbReference type="Gene3D" id="3.20.20.190">
    <property type="entry name" value="Phosphatidylinositol (PI) phosphodiesterase"/>
    <property type="match status" value="1"/>
</dbReference>
<dbReference type="SUPFAM" id="SSF51695">
    <property type="entry name" value="PLC-like phosphodiesterases"/>
    <property type="match status" value="1"/>
</dbReference>
<dbReference type="GO" id="GO:0008081">
    <property type="term" value="F:phosphoric diester hydrolase activity"/>
    <property type="evidence" value="ECO:0007669"/>
    <property type="project" value="InterPro"/>
</dbReference>
<sequence length="247" mass="28613">MSKVLNIAHRGFSSKYPENTMIAFEKAVEENCDGIETDLNMTKDGVIVICHDETLNRTTNGSGYIKDYTYKELSKLDAGTKFSDKFKDQRIITIDELLDYVKDKNILLNLELKNDLIHYENLEEKTIEKIYEYRLQDNVILSSFNHYSMLKVKELDNNIKTGLLYCGTIYNAYEYAKKLNADALHPYYSAVMNKKIVDEIKENSIAINTYTVNEEIVMKKLIKLGVDGIITNYPDKLNEILKRDFLL</sequence>
<evidence type="ECO:0000259" key="1">
    <source>
        <dbReference type="PROSITE" id="PS51704"/>
    </source>
</evidence>
<reference evidence="2 3" key="1">
    <citation type="submission" date="2017-04" db="EMBL/GenBank/DDBJ databases">
        <authorList>
            <person name="Afonso C.L."/>
            <person name="Miller P.J."/>
            <person name="Scott M.A."/>
            <person name="Spackman E."/>
            <person name="Goraichik I."/>
            <person name="Dimitrov K.M."/>
            <person name="Suarez D.L."/>
            <person name="Swayne D.E."/>
        </authorList>
    </citation>
    <scope>NUCLEOTIDE SEQUENCE [LARGE SCALE GENOMIC DNA]</scope>
    <source>
        <strain evidence="2 3">DSM 12555</strain>
    </source>
</reference>
<dbReference type="OrthoDB" id="384721at2"/>
<keyword evidence="3" id="KW-1185">Reference proteome</keyword>
<dbReference type="InterPro" id="IPR030395">
    <property type="entry name" value="GP_PDE_dom"/>
</dbReference>